<gene>
    <name evidence="2" type="ORF">JOF43_001296</name>
</gene>
<accession>A0ABS4X0U0</accession>
<keyword evidence="1" id="KW-1133">Transmembrane helix</keyword>
<dbReference type="Proteomes" id="UP001519290">
    <property type="component" value="Unassembled WGS sequence"/>
</dbReference>
<evidence type="ECO:0000313" key="2">
    <source>
        <dbReference type="EMBL" id="MBP2381339.1"/>
    </source>
</evidence>
<evidence type="ECO:0000256" key="1">
    <source>
        <dbReference type="SAM" id="Phobius"/>
    </source>
</evidence>
<name>A0ABS4X0U0_9MICO</name>
<keyword evidence="1" id="KW-0812">Transmembrane</keyword>
<organism evidence="2 3">
    <name type="scientific">Brachybacterium sacelli</name>
    <dbReference type="NCBI Taxonomy" id="173364"/>
    <lineage>
        <taxon>Bacteria</taxon>
        <taxon>Bacillati</taxon>
        <taxon>Actinomycetota</taxon>
        <taxon>Actinomycetes</taxon>
        <taxon>Micrococcales</taxon>
        <taxon>Dermabacteraceae</taxon>
        <taxon>Brachybacterium</taxon>
    </lineage>
</organism>
<reference evidence="2 3" key="1">
    <citation type="submission" date="2021-03" db="EMBL/GenBank/DDBJ databases">
        <title>Sequencing the genomes of 1000 actinobacteria strains.</title>
        <authorList>
            <person name="Klenk H.-P."/>
        </authorList>
    </citation>
    <scope>NUCLEOTIDE SEQUENCE [LARGE SCALE GENOMIC DNA]</scope>
    <source>
        <strain evidence="2 3">DSM 14566</strain>
    </source>
</reference>
<protein>
    <submittedName>
        <fullName evidence="2">Uncharacterized protein</fullName>
    </submittedName>
</protein>
<sequence>MAESVRGGARAAPVGTGAGVAGVGGGAGLGDAGVAGAGGGAWSGVEAGAGSAATAETGSDPLSETGVGGLDLRAAAREAWSSLPVLLLGSALVTLAALATVVASRAGLLVGAGVGLVSVAPTLMALIATSLKVLDGAQPALREHARDLRRLAPRAIGICAVPTLLANLTLNALLAHASGGGAVMLVPTALGATTTVLTGLGAVVSLPMRAGGTGPTGLRCWLLALHVLARSPVPFLAALVVGALGVWVSVTLSNGLFLLAPGPFALVLAAAWRVAPRVGGED</sequence>
<feature type="transmembrane region" description="Helical" evidence="1">
    <location>
        <begin position="83"/>
        <end position="103"/>
    </location>
</feature>
<dbReference type="EMBL" id="JAGIOD010000001">
    <property type="protein sequence ID" value="MBP2381339.1"/>
    <property type="molecule type" value="Genomic_DNA"/>
</dbReference>
<keyword evidence="1" id="KW-0472">Membrane</keyword>
<feature type="transmembrane region" description="Helical" evidence="1">
    <location>
        <begin position="155"/>
        <end position="176"/>
    </location>
</feature>
<feature type="transmembrane region" description="Helical" evidence="1">
    <location>
        <begin position="109"/>
        <end position="134"/>
    </location>
</feature>
<feature type="transmembrane region" description="Helical" evidence="1">
    <location>
        <begin position="182"/>
        <end position="206"/>
    </location>
</feature>
<keyword evidence="3" id="KW-1185">Reference proteome</keyword>
<proteinExistence type="predicted"/>
<feature type="transmembrane region" description="Helical" evidence="1">
    <location>
        <begin position="256"/>
        <end position="275"/>
    </location>
</feature>
<dbReference type="RefSeq" id="WP_209900410.1">
    <property type="nucleotide sequence ID" value="NZ_BAAAJW010000002.1"/>
</dbReference>
<feature type="transmembrane region" description="Helical" evidence="1">
    <location>
        <begin position="227"/>
        <end position="250"/>
    </location>
</feature>
<evidence type="ECO:0000313" key="3">
    <source>
        <dbReference type="Proteomes" id="UP001519290"/>
    </source>
</evidence>
<comment type="caution">
    <text evidence="2">The sequence shown here is derived from an EMBL/GenBank/DDBJ whole genome shotgun (WGS) entry which is preliminary data.</text>
</comment>